<keyword evidence="2" id="KW-1185">Reference proteome</keyword>
<dbReference type="Proteomes" id="UP000565745">
    <property type="component" value="Unassembled WGS sequence"/>
</dbReference>
<gene>
    <name evidence="1" type="ORF">GGR93_003031</name>
</gene>
<proteinExistence type="predicted"/>
<protein>
    <submittedName>
        <fullName evidence="1">Uncharacterized protein (DUF1800 family)</fullName>
    </submittedName>
</protein>
<comment type="caution">
    <text evidence="1">The sequence shown here is derived from an EMBL/GenBank/DDBJ whole genome shotgun (WGS) entry which is preliminary data.</text>
</comment>
<sequence length="460" mass="51114">MTFDPFLAEHRFGYGRNSSIAQPQSVQEMLDTLRGPDVAVEKYPFPPYRYLQDAHVLRRRFRQFGAKNDTTEEGKAATAKARKIIRDLYKEHASWFQRHQMRRITAQHGFRERLVAFWADHFTVVGANAVLRLAVPAYVDEAIRPNVTGTFAQMLIDCVTHPVMLSYLDQNVSTGPNSRLAKRSKRPRGLNENLAREVMELHTLGVDGPYNQNDVRELAKLFTGLSLTRDLGFKFRPVMSEPGAETLLGRTYGGKSGLATVKAALTDLALHPATARHIATKIAVHFVSDAPPEGLIAHIQDSYTHTDGNLMACYEALLEHDAAWALPSTNMRTPDEFISASLRSLNVSETTLTGLNRQQTQQLFMAPLQKMGQKWYQAAGPDGFAEEDTAWVTPQGIAERMQWAMNTPARLVDELPDPREFVQTALGDAAPSTVVFAANAAATQAEGIGLILASPAFQRR</sequence>
<evidence type="ECO:0000313" key="2">
    <source>
        <dbReference type="Proteomes" id="UP000565745"/>
    </source>
</evidence>
<name>A0A7W6MA30_9RHOB</name>
<reference evidence="1 2" key="1">
    <citation type="submission" date="2020-08" db="EMBL/GenBank/DDBJ databases">
        <title>Genomic Encyclopedia of Type Strains, Phase IV (KMG-IV): sequencing the most valuable type-strain genomes for metagenomic binning, comparative biology and taxonomic classification.</title>
        <authorList>
            <person name="Goeker M."/>
        </authorList>
    </citation>
    <scope>NUCLEOTIDE SEQUENCE [LARGE SCALE GENOMIC DNA]</scope>
    <source>
        <strain evidence="1 2">DSM 101015</strain>
    </source>
</reference>
<dbReference type="EMBL" id="JACIFU010000003">
    <property type="protein sequence ID" value="MBB4175243.1"/>
    <property type="molecule type" value="Genomic_DNA"/>
</dbReference>
<dbReference type="AlphaFoldDB" id="A0A7W6MA30"/>
<dbReference type="OrthoDB" id="9772295at2"/>
<dbReference type="RefSeq" id="WP_025055665.1">
    <property type="nucleotide sequence ID" value="NZ_JACIFU010000003.1"/>
</dbReference>
<dbReference type="Pfam" id="PF08811">
    <property type="entry name" value="DUF1800"/>
    <property type="match status" value="1"/>
</dbReference>
<dbReference type="InterPro" id="IPR014917">
    <property type="entry name" value="DUF1800"/>
</dbReference>
<organism evidence="1 2">
    <name type="scientific">Sulfitobacter noctilucicola</name>
    <dbReference type="NCBI Taxonomy" id="1342301"/>
    <lineage>
        <taxon>Bacteria</taxon>
        <taxon>Pseudomonadati</taxon>
        <taxon>Pseudomonadota</taxon>
        <taxon>Alphaproteobacteria</taxon>
        <taxon>Rhodobacterales</taxon>
        <taxon>Roseobacteraceae</taxon>
        <taxon>Sulfitobacter</taxon>
    </lineage>
</organism>
<evidence type="ECO:0000313" key="1">
    <source>
        <dbReference type="EMBL" id="MBB4175243.1"/>
    </source>
</evidence>
<accession>A0A7W6MA30</accession>